<proteinExistence type="predicted"/>
<feature type="compositionally biased region" description="Basic and acidic residues" evidence="1">
    <location>
        <begin position="99"/>
        <end position="116"/>
    </location>
</feature>
<feature type="region of interest" description="Disordered" evidence="1">
    <location>
        <begin position="1"/>
        <end position="23"/>
    </location>
</feature>
<organism evidence="3 4">
    <name type="scientific">Pseudooceanicola spongiae</name>
    <dbReference type="NCBI Taxonomy" id="2613965"/>
    <lineage>
        <taxon>Bacteria</taxon>
        <taxon>Pseudomonadati</taxon>
        <taxon>Pseudomonadota</taxon>
        <taxon>Alphaproteobacteria</taxon>
        <taxon>Rhodobacterales</taxon>
        <taxon>Paracoccaceae</taxon>
        <taxon>Pseudooceanicola</taxon>
    </lineage>
</organism>
<feature type="transmembrane region" description="Helical" evidence="2">
    <location>
        <begin position="37"/>
        <end position="56"/>
    </location>
</feature>
<evidence type="ECO:0000313" key="3">
    <source>
        <dbReference type="EMBL" id="QOL79774.1"/>
    </source>
</evidence>
<dbReference type="RefSeq" id="WP_193082091.1">
    <property type="nucleotide sequence ID" value="NZ_CP045201.1"/>
</dbReference>
<keyword evidence="2" id="KW-0472">Membrane</keyword>
<gene>
    <name evidence="3" type="ORF">F3W81_02435</name>
</gene>
<keyword evidence="2" id="KW-0812">Transmembrane</keyword>
<feature type="transmembrane region" description="Helical" evidence="2">
    <location>
        <begin position="62"/>
        <end position="82"/>
    </location>
</feature>
<dbReference type="Proteomes" id="UP000594118">
    <property type="component" value="Chromosome"/>
</dbReference>
<evidence type="ECO:0000256" key="2">
    <source>
        <dbReference type="SAM" id="Phobius"/>
    </source>
</evidence>
<protein>
    <submittedName>
        <fullName evidence="3">Uncharacterized protein</fullName>
    </submittedName>
</protein>
<dbReference type="KEGG" id="pshq:F3W81_02435"/>
<evidence type="ECO:0000256" key="1">
    <source>
        <dbReference type="SAM" id="MobiDB-lite"/>
    </source>
</evidence>
<sequence>MRNGRFSQAEGYQRNFVPAHPSSQMPRGVPARLCLRLLLRQAVSVTLVFAGPLVAVLHGAHLTHLATGAALCLIGVVGTKRVRADAQRHRRSSRRPRYRAFDDPRFDGIRTDRPRY</sequence>
<name>A0A7L9WIW7_9RHOB</name>
<dbReference type="AlphaFoldDB" id="A0A7L9WIW7"/>
<reference evidence="3 4" key="1">
    <citation type="submission" date="2019-10" db="EMBL/GenBank/DDBJ databases">
        <title>Pseudopuniceibacterium sp. HQ09 islated from Antarctica.</title>
        <authorList>
            <person name="Liao L."/>
            <person name="Su S."/>
            <person name="Chen B."/>
            <person name="Yu Y."/>
        </authorList>
    </citation>
    <scope>NUCLEOTIDE SEQUENCE [LARGE SCALE GENOMIC DNA]</scope>
    <source>
        <strain evidence="3 4">HQ09</strain>
    </source>
</reference>
<accession>A0A7L9WIW7</accession>
<keyword evidence="2" id="KW-1133">Transmembrane helix</keyword>
<feature type="compositionally biased region" description="Basic residues" evidence="1">
    <location>
        <begin position="88"/>
        <end position="98"/>
    </location>
</feature>
<evidence type="ECO:0000313" key="4">
    <source>
        <dbReference type="Proteomes" id="UP000594118"/>
    </source>
</evidence>
<feature type="region of interest" description="Disordered" evidence="1">
    <location>
        <begin position="85"/>
        <end position="116"/>
    </location>
</feature>
<dbReference type="EMBL" id="CP045201">
    <property type="protein sequence ID" value="QOL79774.1"/>
    <property type="molecule type" value="Genomic_DNA"/>
</dbReference>
<keyword evidence="4" id="KW-1185">Reference proteome</keyword>